<accession>A0A8S5MD32</accession>
<proteinExistence type="predicted"/>
<organism evidence="2">
    <name type="scientific">Podoviridae sp. ct7Kl21</name>
    <dbReference type="NCBI Taxonomy" id="2826541"/>
    <lineage>
        <taxon>Viruses</taxon>
        <taxon>Duplodnaviria</taxon>
        <taxon>Heunggongvirae</taxon>
        <taxon>Uroviricota</taxon>
        <taxon>Caudoviricetes</taxon>
    </lineage>
</organism>
<feature type="compositionally biased region" description="Basic and acidic residues" evidence="1">
    <location>
        <begin position="95"/>
        <end position="112"/>
    </location>
</feature>
<sequence>MADFTEQQVFDALGLGEQEQEAAAPAPGGDTAPETNEAERTPQETPGDGAGGEQEQEAAAPAPGGGDTDPESGEPGEQQEDDGEPAAEGAGKKRPMTEEQRKEAAAQRRRAETQAAIDKAVEEAVKAEKDRSKAEMDAFFAAAALKNTITGKPITNMEEFNAWKQAFEAAKLQKDLKAGRLTPEALQKVIEQTPAMQQVQQMVQRQDEQQRQQAQEAAQVRVDQEIAEIHKLDPSINTVKDLLTMPKAKEFYALVKKGNSFLDAFRLANFETLTAKRADAARQQAMNNARSKDHLTATGGQRGAGAVQVPPDEMAMFRLINPGATDAEIQAYYNKQKNR</sequence>
<dbReference type="EMBL" id="BK014880">
    <property type="protein sequence ID" value="DAD80158.1"/>
    <property type="molecule type" value="Genomic_DNA"/>
</dbReference>
<protein>
    <submittedName>
        <fullName evidence="2">Uncharacterized protein</fullName>
    </submittedName>
</protein>
<feature type="compositionally biased region" description="Acidic residues" evidence="1">
    <location>
        <begin position="68"/>
        <end position="85"/>
    </location>
</feature>
<evidence type="ECO:0000313" key="2">
    <source>
        <dbReference type="EMBL" id="DAD80158.1"/>
    </source>
</evidence>
<feature type="compositionally biased region" description="Low complexity" evidence="1">
    <location>
        <begin position="12"/>
        <end position="35"/>
    </location>
</feature>
<evidence type="ECO:0000256" key="1">
    <source>
        <dbReference type="SAM" id="MobiDB-lite"/>
    </source>
</evidence>
<feature type="region of interest" description="Disordered" evidence="1">
    <location>
        <begin position="1"/>
        <end position="115"/>
    </location>
</feature>
<reference evidence="2" key="1">
    <citation type="journal article" date="2021" name="Proc. Natl. Acad. Sci. U.S.A.">
        <title>A Catalog of Tens of Thousands of Viruses from Human Metagenomes Reveals Hidden Associations with Chronic Diseases.</title>
        <authorList>
            <person name="Tisza M.J."/>
            <person name="Buck C.B."/>
        </authorList>
    </citation>
    <scope>NUCLEOTIDE SEQUENCE</scope>
    <source>
        <strain evidence="2">Ct7Kl21</strain>
    </source>
</reference>
<name>A0A8S5MD32_9CAUD</name>